<dbReference type="GO" id="GO:0005993">
    <property type="term" value="P:trehalose catabolic process"/>
    <property type="evidence" value="ECO:0007669"/>
    <property type="project" value="TreeGrafter"/>
</dbReference>
<dbReference type="InterPro" id="IPR048450">
    <property type="entry name" value="YgjK_N"/>
</dbReference>
<evidence type="ECO:0000313" key="4">
    <source>
        <dbReference type="EMBL" id="VVV06451.1"/>
    </source>
</evidence>
<evidence type="ECO:0000259" key="3">
    <source>
        <dbReference type="Pfam" id="PF22422"/>
    </source>
</evidence>
<dbReference type="NCBIfam" id="NF007525">
    <property type="entry name" value="PRK10137.1"/>
    <property type="match status" value="1"/>
</dbReference>
<accession>A0A5Q4ZXV5</accession>
<feature type="domain" description="Mannosylglycerate hydrolase MGH1-like glycoside hydrolase" evidence="3">
    <location>
        <begin position="351"/>
        <end position="777"/>
    </location>
</feature>
<evidence type="ECO:0000256" key="1">
    <source>
        <dbReference type="SAM" id="SignalP"/>
    </source>
</evidence>
<dbReference type="EMBL" id="LR721751">
    <property type="protein sequence ID" value="VVV06451.1"/>
    <property type="molecule type" value="Genomic_DNA"/>
</dbReference>
<dbReference type="Gene3D" id="3.30.1390.40">
    <property type="entry name" value="Ribosomal protein L30p/L7e"/>
    <property type="match status" value="1"/>
</dbReference>
<dbReference type="InterPro" id="IPR008928">
    <property type="entry name" value="6-hairpin_glycosidase_sf"/>
</dbReference>
<dbReference type="PROSITE" id="PS51257">
    <property type="entry name" value="PROKAR_LIPOPROTEIN"/>
    <property type="match status" value="1"/>
</dbReference>
<organism evidence="4">
    <name type="scientific">Aliivibrio wodanis</name>
    <dbReference type="NCBI Taxonomy" id="80852"/>
    <lineage>
        <taxon>Bacteria</taxon>
        <taxon>Pseudomonadati</taxon>
        <taxon>Pseudomonadota</taxon>
        <taxon>Gammaproteobacteria</taxon>
        <taxon>Vibrionales</taxon>
        <taxon>Vibrionaceae</taxon>
        <taxon>Aliivibrio</taxon>
    </lineage>
</organism>
<dbReference type="Gene3D" id="2.70.98.50">
    <property type="entry name" value="putative glycoside hydrolase family protein from bacillus halodurans"/>
    <property type="match status" value="1"/>
</dbReference>
<sequence>MNLKISALAVATALFAVGCAQTSPTDLNSTELKAAQFKDVIDRTGSPEYMRDYDFDDHQRFNPFFDMGSWHGHLLPDNDDGMGGFPGTALLTEEYINFMANNFDRLSVFKDGKKVEFTMEAYSLPGALVQVLSSDDVKVEMTLRFATNRTSLVETKITTNSPVELVWDGELIEGNHAKEEKSQSDKTIAEAYPDYDRQIEATDDGLKVTFGEVRATWSLLTSGDSEYQVHKSIPTTTTVDGLGFTSKASIEQSTTIYTTYSHVLTAEENQTEQAKITDILANPSQYLVATEKRWEEYLDKGLTNPNATPEQERVAVKAMETLNANWRGAAGAMEFDSVTPSVTARWFSGNQTWPWDTWKQAYAMAHFNPEVAKDNIRAMFAYQIQADDTVRPWDAGFIPDLLAYNTSPERGGDGGNWNERNTKPSLAAWAVMEVYKTTEDKAWLEEMYPKLVAYHDWWLRNRDNNGNGVPEYGASRDKAHNTDNGDMLFTVERGDKKEELAGLDKYQEIIKSGNYDHIEIPAQTAASWESGRDDAAAFGFIDKDQLDAYVANGGKRSDWEVKFAQNRDKDGTLLGYSLLQESVDQASYMFSDNQYLAQMADILGKDIDAKEFREKADKLSSYINTCMFDEGTGFFYDIRIEDKPLANGCAGKPIVERGKGPEGWSPLFNKAATQVNADAVVKVMKDTSEFNTYIPLGTAALSSPAFGPDIYWRGRVWVDQFYFGLKGMESYGYRDDAVEMAGAFFDHADGLVGDGPIRENYNPLTGDQQGAPNFSWSSAHLYMLYNDFFTAEE</sequence>
<dbReference type="SUPFAM" id="SSF48208">
    <property type="entry name" value="Six-hairpin glycosidases"/>
    <property type="match status" value="1"/>
</dbReference>
<dbReference type="GO" id="GO:0004555">
    <property type="term" value="F:alpha,alpha-trehalase activity"/>
    <property type="evidence" value="ECO:0007669"/>
    <property type="project" value="InterPro"/>
</dbReference>
<protein>
    <submittedName>
        <fullName evidence="4">Glucosidase YgjK</fullName>
    </submittedName>
</protein>
<dbReference type="PANTHER" id="PTHR23403">
    <property type="entry name" value="TREHALASE"/>
    <property type="match status" value="1"/>
</dbReference>
<reference evidence="4" key="1">
    <citation type="submission" date="2019-09" db="EMBL/GenBank/DDBJ databases">
        <authorList>
            <person name="Hjerde E."/>
        </authorList>
    </citation>
    <scope>NUCLEOTIDE SEQUENCE</scope>
    <source>
        <strain evidence="4">06/09/160</strain>
    </source>
</reference>
<evidence type="ECO:0000259" key="2">
    <source>
        <dbReference type="Pfam" id="PF21152"/>
    </source>
</evidence>
<feature type="signal peptide" evidence="1">
    <location>
        <begin position="1"/>
        <end position="22"/>
    </location>
</feature>
<dbReference type="AlphaFoldDB" id="A0A5Q4ZXV5"/>
<keyword evidence="1" id="KW-0732">Signal</keyword>
<dbReference type="Gene3D" id="1.50.10.10">
    <property type="match status" value="1"/>
</dbReference>
<feature type="chain" id="PRO_5024287464" evidence="1">
    <location>
        <begin position="23"/>
        <end position="793"/>
    </location>
</feature>
<dbReference type="Gene3D" id="1.10.287.100">
    <property type="match status" value="1"/>
</dbReference>
<feature type="domain" description="Glucosidase YgjK N-terminal" evidence="2">
    <location>
        <begin position="42"/>
        <end position="295"/>
    </location>
</feature>
<dbReference type="Pfam" id="PF22422">
    <property type="entry name" value="MGH1-like_GH"/>
    <property type="match status" value="1"/>
</dbReference>
<dbReference type="PANTHER" id="PTHR23403:SF1">
    <property type="entry name" value="TREHALASE"/>
    <property type="match status" value="1"/>
</dbReference>
<dbReference type="InterPro" id="IPR012341">
    <property type="entry name" value="6hp_glycosidase-like_sf"/>
</dbReference>
<gene>
    <name evidence="4" type="primary">ygjK_1</name>
    <name evidence="4" type="ORF">AW0309160_03943</name>
</gene>
<dbReference type="Pfam" id="PF21152">
    <property type="entry name" value="YgjK_N"/>
    <property type="match status" value="1"/>
</dbReference>
<proteinExistence type="predicted"/>
<dbReference type="InterPro" id="IPR054491">
    <property type="entry name" value="MGH1-like_GH"/>
</dbReference>
<dbReference type="InterPro" id="IPR001661">
    <property type="entry name" value="Glyco_hydro_37"/>
</dbReference>
<name>A0A5Q4ZXV5_9GAMM</name>